<name>A0A1V0A461_9ACTN</name>
<accession>A0A1V0A461</accession>
<sequence length="141" mass="14907">MAIGMATLAVVFELTDIWVTAQLPQPSWTPLPLAPEDMAGTAFSVFGAILVHSRPRLVIGWLLCAGGLSAAANILTANTFHLLHGDPAAGRPIINLTWHVLQLTLGVLLPSSTRRAGCCRGAGAGWSCWPWRAWPSTGPAC</sequence>
<proteinExistence type="predicted"/>
<reference evidence="2" key="1">
    <citation type="journal article" date="2017" name="Med. Chem. Commun.">
        <title>Nonomuraea sp. ATCC 55076 harbours the largest actinomycete chromosome to date and the kistamicin biosynthetic gene cluster.</title>
        <authorList>
            <person name="Nazari B."/>
            <person name="Forneris C.C."/>
            <person name="Gibson M.I."/>
            <person name="Moon K."/>
            <person name="Schramma K.R."/>
            <person name="Seyedsayamdost M.R."/>
        </authorList>
    </citation>
    <scope>NUCLEOTIDE SEQUENCE [LARGE SCALE GENOMIC DNA]</scope>
    <source>
        <strain evidence="2">ATCC 55076</strain>
    </source>
</reference>
<keyword evidence="2" id="KW-1185">Reference proteome</keyword>
<evidence type="ECO:0000313" key="1">
    <source>
        <dbReference type="EMBL" id="AQZ64997.1"/>
    </source>
</evidence>
<dbReference type="KEGG" id="noa:BKM31_29300"/>
<gene>
    <name evidence="1" type="ORF">BKM31_29300</name>
</gene>
<dbReference type="STRING" id="1909395.BKM31_29300"/>
<protein>
    <submittedName>
        <fullName evidence="1">Uncharacterized protein</fullName>
    </submittedName>
</protein>
<evidence type="ECO:0000313" key="2">
    <source>
        <dbReference type="Proteomes" id="UP000190797"/>
    </source>
</evidence>
<organism evidence="1 2">
    <name type="scientific">[Actinomadura] parvosata subsp. kistnae</name>
    <dbReference type="NCBI Taxonomy" id="1909395"/>
    <lineage>
        <taxon>Bacteria</taxon>
        <taxon>Bacillati</taxon>
        <taxon>Actinomycetota</taxon>
        <taxon>Actinomycetes</taxon>
        <taxon>Streptosporangiales</taxon>
        <taxon>Streptosporangiaceae</taxon>
        <taxon>Nonomuraea</taxon>
    </lineage>
</organism>
<dbReference type="EMBL" id="CP017717">
    <property type="protein sequence ID" value="AQZ64997.1"/>
    <property type="molecule type" value="Genomic_DNA"/>
</dbReference>
<dbReference type="AlphaFoldDB" id="A0A1V0A461"/>
<dbReference type="Proteomes" id="UP000190797">
    <property type="component" value="Chromosome"/>
</dbReference>